<name>A0AAV4K818_9DEIO</name>
<proteinExistence type="predicted"/>
<dbReference type="EMBL" id="BMMA01000024">
    <property type="protein sequence ID" value="GGI87902.1"/>
    <property type="molecule type" value="Genomic_DNA"/>
</dbReference>
<sequence>MKSGELVTGEVVVGLTREVEQELTLRVFEKGFKLDLDVQFPIATSLNKAIHFRNRKTPYSSAAKNLCLNGSLCNGKFYADSVDIDLAVI</sequence>
<evidence type="ECO:0000313" key="1">
    <source>
        <dbReference type="EMBL" id="GGI87902.1"/>
    </source>
</evidence>
<evidence type="ECO:0000313" key="4">
    <source>
        <dbReference type="Proteomes" id="UP000652720"/>
    </source>
</evidence>
<reference evidence="2" key="1">
    <citation type="journal article" date="2014" name="Int. J. Syst. Evol. Microbiol.">
        <title>Complete genome of a new Firmicutes species belonging to the dominant human colonic microbiota ('Ruminococcus bicirculans') reveals two chromosomes and a selective capacity to utilize plant glucans.</title>
        <authorList>
            <consortium name="NISC Comparative Sequencing Program"/>
            <person name="Wegmann U."/>
            <person name="Louis P."/>
            <person name="Goesmann A."/>
            <person name="Henrissat B."/>
            <person name="Duncan S.H."/>
            <person name="Flint H.J."/>
        </authorList>
    </citation>
    <scope>NUCLEOTIDE SEQUENCE</scope>
    <source>
        <strain evidence="2">CGMCC 1.8884</strain>
    </source>
</reference>
<dbReference type="Proteomes" id="UP000652720">
    <property type="component" value="Unassembled WGS sequence"/>
</dbReference>
<gene>
    <name evidence="2" type="ORF">GCM10008021_19460</name>
    <name evidence="1" type="ORF">GCM10010914_22880</name>
</gene>
<organism evidence="1 4">
    <name type="scientific">Deinococcus wulumuqiensis</name>
    <dbReference type="NCBI Taxonomy" id="980427"/>
    <lineage>
        <taxon>Bacteria</taxon>
        <taxon>Thermotogati</taxon>
        <taxon>Deinococcota</taxon>
        <taxon>Deinococci</taxon>
        <taxon>Deinococcales</taxon>
        <taxon>Deinococcaceae</taxon>
        <taxon>Deinococcus</taxon>
    </lineage>
</organism>
<evidence type="ECO:0000313" key="3">
    <source>
        <dbReference type="Proteomes" id="UP000630135"/>
    </source>
</evidence>
<dbReference type="AlphaFoldDB" id="A0AAV4K818"/>
<reference evidence="1" key="4">
    <citation type="submission" date="2023-08" db="EMBL/GenBank/DDBJ databases">
        <authorList>
            <person name="Sun Q."/>
            <person name="Zhou Y."/>
        </authorList>
    </citation>
    <scope>NUCLEOTIDE SEQUENCE</scope>
    <source>
        <strain evidence="2">CGMCC 1.8884</strain>
        <strain evidence="1">CGMCC 1.8885</strain>
    </source>
</reference>
<dbReference type="EMBL" id="BMLZ01000024">
    <property type="protein sequence ID" value="GGP30295.1"/>
    <property type="molecule type" value="Genomic_DNA"/>
</dbReference>
<reference evidence="1" key="2">
    <citation type="journal article" date="2014" name="Int. J. Syst. Evol. Microbiol.">
        <title>Complete genome sequence of Corynebacterium casei LMG S-19264T (=DSM 44701T), isolated from a smear-ripened cheese.</title>
        <authorList>
            <consortium name="US DOE Joint Genome Institute (JGI-PGF)"/>
            <person name="Walter F."/>
            <person name="Albersmeier A."/>
            <person name="Kalinowski J."/>
            <person name="Ruckert C."/>
        </authorList>
    </citation>
    <scope>NUCLEOTIDE SEQUENCE</scope>
    <source>
        <strain evidence="1">CGMCC 1.8885</strain>
    </source>
</reference>
<dbReference type="Proteomes" id="UP000630135">
    <property type="component" value="Unassembled WGS sequence"/>
</dbReference>
<protein>
    <recommendedName>
        <fullName evidence="5">Nucleotidyltransferase domain-containing protein</fullName>
    </recommendedName>
</protein>
<evidence type="ECO:0000313" key="2">
    <source>
        <dbReference type="EMBL" id="GGP30295.1"/>
    </source>
</evidence>
<comment type="caution">
    <text evidence="1">The sequence shown here is derived from an EMBL/GenBank/DDBJ whole genome shotgun (WGS) entry which is preliminary data.</text>
</comment>
<reference evidence="3" key="3">
    <citation type="journal article" date="2019" name="Int. J. Syst. Evol. Microbiol.">
        <title>The Global Catalogue of Microorganisms (GCM) 10K type strain sequencing project: providing services to taxonomists for standard genome sequencing and annotation.</title>
        <authorList>
            <consortium name="The Broad Institute Genomics Platform"/>
            <consortium name="The Broad Institute Genome Sequencing Center for Infectious Disease"/>
            <person name="Wu L."/>
            <person name="Ma J."/>
        </authorList>
    </citation>
    <scope>NUCLEOTIDE SEQUENCE [LARGE SCALE GENOMIC DNA]</scope>
    <source>
        <strain evidence="3">CGMCC 1.8884</strain>
    </source>
</reference>
<accession>A0AAV4K818</accession>
<evidence type="ECO:0008006" key="5">
    <source>
        <dbReference type="Google" id="ProtNLM"/>
    </source>
</evidence>
<keyword evidence="3" id="KW-1185">Reference proteome</keyword>